<dbReference type="GO" id="GO:0030955">
    <property type="term" value="F:potassium ion binding"/>
    <property type="evidence" value="ECO:0007669"/>
    <property type="project" value="UniProtKB-UniRule"/>
</dbReference>
<dbReference type="PRINTS" id="PR01050">
    <property type="entry name" value="PYRUVTKNASE"/>
</dbReference>
<dbReference type="InterPro" id="IPR015795">
    <property type="entry name" value="Pyrv_Knase_C"/>
</dbReference>
<dbReference type="Pfam" id="PF02887">
    <property type="entry name" value="PK_C"/>
    <property type="match status" value="1"/>
</dbReference>
<dbReference type="Proteomes" id="UP000886817">
    <property type="component" value="Unassembled WGS sequence"/>
</dbReference>
<dbReference type="Gene3D" id="2.40.33.10">
    <property type="entry name" value="PK beta-barrel domain-like"/>
    <property type="match status" value="1"/>
</dbReference>
<dbReference type="InterPro" id="IPR015793">
    <property type="entry name" value="Pyrv_Knase_brl"/>
</dbReference>
<dbReference type="FunFam" id="2.40.33.10:FF:000001">
    <property type="entry name" value="Pyruvate kinase"/>
    <property type="match status" value="1"/>
</dbReference>
<evidence type="ECO:0000256" key="3">
    <source>
        <dbReference type="ARBA" id="ARBA00004997"/>
    </source>
</evidence>
<reference evidence="20" key="1">
    <citation type="journal article" date="2021" name="PeerJ">
        <title>Extensive microbial diversity within the chicken gut microbiome revealed by metagenomics and culture.</title>
        <authorList>
            <person name="Gilroy R."/>
            <person name="Ravi A."/>
            <person name="Getino M."/>
            <person name="Pursley I."/>
            <person name="Horton D.L."/>
            <person name="Alikhan N.F."/>
            <person name="Baker D."/>
            <person name="Gharbi K."/>
            <person name="Hall N."/>
            <person name="Watson M."/>
            <person name="Adriaenssens E.M."/>
            <person name="Foster-Nyarko E."/>
            <person name="Jarju S."/>
            <person name="Secka A."/>
            <person name="Antonio M."/>
            <person name="Oren A."/>
            <person name="Chaudhuri R.R."/>
            <person name="La Ragione R."/>
            <person name="Hildebrand F."/>
            <person name="Pallen M.J."/>
        </authorList>
    </citation>
    <scope>NUCLEOTIDE SEQUENCE</scope>
    <source>
        <strain evidence="20">ChiSjej1B19-8411</strain>
    </source>
</reference>
<dbReference type="NCBIfam" id="NF004978">
    <property type="entry name" value="PRK06354.1"/>
    <property type="match status" value="1"/>
</dbReference>
<dbReference type="InterPro" id="IPR015813">
    <property type="entry name" value="Pyrv/PenolPyrv_kinase-like_dom"/>
</dbReference>
<feature type="domain" description="Pyruvate kinase barrel" evidence="18">
    <location>
        <begin position="1"/>
        <end position="325"/>
    </location>
</feature>
<comment type="cofactor">
    <cofactor evidence="1">
        <name>Mg(2+)</name>
        <dbReference type="ChEBI" id="CHEBI:18420"/>
    </cofactor>
</comment>
<evidence type="ECO:0000256" key="7">
    <source>
        <dbReference type="ARBA" id="ARBA00022679"/>
    </source>
</evidence>
<keyword evidence="13" id="KW-0630">Potassium</keyword>
<dbReference type="NCBIfam" id="NF004491">
    <property type="entry name" value="PRK05826.1"/>
    <property type="match status" value="1"/>
</dbReference>
<evidence type="ECO:0000256" key="8">
    <source>
        <dbReference type="ARBA" id="ARBA00022723"/>
    </source>
</evidence>
<dbReference type="GO" id="GO:0006950">
    <property type="term" value="P:response to stress"/>
    <property type="evidence" value="ECO:0007669"/>
    <property type="project" value="UniProtKB-ARBA"/>
</dbReference>
<evidence type="ECO:0000256" key="6">
    <source>
        <dbReference type="ARBA" id="ARBA00018587"/>
    </source>
</evidence>
<organism evidence="20 21">
    <name type="scientific">Candidatus Blautia gallistercoris</name>
    <dbReference type="NCBI Taxonomy" id="2838490"/>
    <lineage>
        <taxon>Bacteria</taxon>
        <taxon>Bacillati</taxon>
        <taxon>Bacillota</taxon>
        <taxon>Clostridia</taxon>
        <taxon>Lachnospirales</taxon>
        <taxon>Lachnospiraceae</taxon>
        <taxon>Blautia</taxon>
    </lineage>
</organism>
<dbReference type="GO" id="GO:0004743">
    <property type="term" value="F:pyruvate kinase activity"/>
    <property type="evidence" value="ECO:0007669"/>
    <property type="project" value="UniProtKB-UniRule"/>
</dbReference>
<name>A0A9D1WFG0_9FIRM</name>
<evidence type="ECO:0000256" key="12">
    <source>
        <dbReference type="ARBA" id="ARBA00022842"/>
    </source>
</evidence>
<feature type="domain" description="Pyruvate kinase C-terminal" evidence="19">
    <location>
        <begin position="359"/>
        <end position="475"/>
    </location>
</feature>
<evidence type="ECO:0000256" key="9">
    <source>
        <dbReference type="ARBA" id="ARBA00022741"/>
    </source>
</evidence>
<dbReference type="NCBIfam" id="TIGR01064">
    <property type="entry name" value="pyruv_kin"/>
    <property type="match status" value="1"/>
</dbReference>
<dbReference type="InterPro" id="IPR036918">
    <property type="entry name" value="Pyrv_Knase_C_sf"/>
</dbReference>
<evidence type="ECO:0000259" key="18">
    <source>
        <dbReference type="Pfam" id="PF00224"/>
    </source>
</evidence>
<comment type="caution">
    <text evidence="20">The sequence shown here is derived from an EMBL/GenBank/DDBJ whole genome shotgun (WGS) entry which is preliminary data.</text>
</comment>
<dbReference type="PROSITE" id="PS00110">
    <property type="entry name" value="PYRUVATE_KINASE"/>
    <property type="match status" value="1"/>
</dbReference>
<sequence length="478" mass="52670">MKRTKIICTMGPAVDRKTVLRAIMKTGMDIARFNFSHGTHEEHQVRIDMVKNLREELNIPVALLLDTKGPEIRTGLLKDGKKVTLTTGQEFVLTTEADYVGDEQKVSITYEGLPRDVQKGSQILVDDGLIALEVQKIKSTEIVCRVLNGGELGEHKGVNVPNVRVRLPGMTDKDREDILFGIENEFDYIAASFVRDAKVIHEIRKLLDENGGKQIGIIAKIENAEGVENIDEIIRAADGIMVARGDLGVEIPASQVPHIQKSIIKKCNASYVPVITATQMLDSMIRNPRPTRAEVADVANAIYDGTDAIMLSGETAAGKYPLEAVKMMVEIAKTTEPYMDYDSHVEHRSMYRKGDISSAVGMAAVRAAVELDAVAIVTPTMSGQTARLISSFRPKVPIYAITPNEVVQHRLQLYWGILPLKGYEKQTTEHIISHALAEVRRKRLVKKGDLVVFTAGDPATNATGKGFVTNMLHIVEAK</sequence>
<comment type="cofactor">
    <cofactor evidence="2">
        <name>K(+)</name>
        <dbReference type="ChEBI" id="CHEBI:29103"/>
    </cofactor>
</comment>
<evidence type="ECO:0000313" key="20">
    <source>
        <dbReference type="EMBL" id="HIX58186.1"/>
    </source>
</evidence>
<evidence type="ECO:0000256" key="2">
    <source>
        <dbReference type="ARBA" id="ARBA00001958"/>
    </source>
</evidence>
<dbReference type="InterPro" id="IPR040442">
    <property type="entry name" value="Pyrv_kinase-like_dom_sf"/>
</dbReference>
<evidence type="ECO:0000256" key="14">
    <source>
        <dbReference type="ARBA" id="ARBA00023152"/>
    </source>
</evidence>
<evidence type="ECO:0000256" key="11">
    <source>
        <dbReference type="ARBA" id="ARBA00022840"/>
    </source>
</evidence>
<keyword evidence="8" id="KW-0479">Metal-binding</keyword>
<keyword evidence="15 20" id="KW-0670">Pyruvate</keyword>
<evidence type="ECO:0000256" key="1">
    <source>
        <dbReference type="ARBA" id="ARBA00001946"/>
    </source>
</evidence>
<dbReference type="SUPFAM" id="SSF52935">
    <property type="entry name" value="PK C-terminal domain-like"/>
    <property type="match status" value="1"/>
</dbReference>
<evidence type="ECO:0000259" key="19">
    <source>
        <dbReference type="Pfam" id="PF02887"/>
    </source>
</evidence>
<dbReference type="InterPro" id="IPR015806">
    <property type="entry name" value="Pyrv_Knase_insert_dom_sf"/>
</dbReference>
<evidence type="ECO:0000256" key="5">
    <source>
        <dbReference type="ARBA" id="ARBA00012142"/>
    </source>
</evidence>
<comment type="catalytic activity">
    <reaction evidence="17">
        <text>pyruvate + ATP = phosphoenolpyruvate + ADP + H(+)</text>
        <dbReference type="Rhea" id="RHEA:18157"/>
        <dbReference type="ChEBI" id="CHEBI:15361"/>
        <dbReference type="ChEBI" id="CHEBI:15378"/>
        <dbReference type="ChEBI" id="CHEBI:30616"/>
        <dbReference type="ChEBI" id="CHEBI:58702"/>
        <dbReference type="ChEBI" id="CHEBI:456216"/>
        <dbReference type="EC" id="2.7.1.40"/>
    </reaction>
</comment>
<accession>A0A9D1WFG0</accession>
<evidence type="ECO:0000313" key="21">
    <source>
        <dbReference type="Proteomes" id="UP000886817"/>
    </source>
</evidence>
<dbReference type="Pfam" id="PF00224">
    <property type="entry name" value="PK"/>
    <property type="match status" value="1"/>
</dbReference>
<dbReference type="EMBL" id="DXEX01000011">
    <property type="protein sequence ID" value="HIX58186.1"/>
    <property type="molecule type" value="Genomic_DNA"/>
</dbReference>
<evidence type="ECO:0000256" key="15">
    <source>
        <dbReference type="ARBA" id="ARBA00023317"/>
    </source>
</evidence>
<keyword evidence="14 17" id="KW-0324">Glycolysis</keyword>
<dbReference type="InterPro" id="IPR011037">
    <property type="entry name" value="Pyrv_Knase-like_insert_dom_sf"/>
</dbReference>
<proteinExistence type="inferred from homology"/>
<dbReference type="InterPro" id="IPR018209">
    <property type="entry name" value="Pyrv_Knase_AS"/>
</dbReference>
<comment type="similarity">
    <text evidence="4 17">Belongs to the pyruvate kinase family.</text>
</comment>
<dbReference type="SUPFAM" id="SSF51621">
    <property type="entry name" value="Phosphoenolpyruvate/pyruvate domain"/>
    <property type="match status" value="1"/>
</dbReference>
<dbReference type="GO" id="GO:0005524">
    <property type="term" value="F:ATP binding"/>
    <property type="evidence" value="ECO:0007669"/>
    <property type="project" value="UniProtKB-KW"/>
</dbReference>
<dbReference type="AlphaFoldDB" id="A0A9D1WFG0"/>
<dbReference type="GO" id="GO:0016301">
    <property type="term" value="F:kinase activity"/>
    <property type="evidence" value="ECO:0007669"/>
    <property type="project" value="UniProtKB-KW"/>
</dbReference>
<dbReference type="PANTHER" id="PTHR11817">
    <property type="entry name" value="PYRUVATE KINASE"/>
    <property type="match status" value="1"/>
</dbReference>
<evidence type="ECO:0000256" key="4">
    <source>
        <dbReference type="ARBA" id="ARBA00008663"/>
    </source>
</evidence>
<keyword evidence="11" id="KW-0067">ATP-binding</keyword>
<evidence type="ECO:0000256" key="17">
    <source>
        <dbReference type="RuleBase" id="RU000504"/>
    </source>
</evidence>
<reference evidence="20" key="2">
    <citation type="submission" date="2021-04" db="EMBL/GenBank/DDBJ databases">
        <authorList>
            <person name="Gilroy R."/>
        </authorList>
    </citation>
    <scope>NUCLEOTIDE SEQUENCE</scope>
    <source>
        <strain evidence="20">ChiSjej1B19-8411</strain>
    </source>
</reference>
<evidence type="ECO:0000256" key="16">
    <source>
        <dbReference type="NCBIfam" id="TIGR01064"/>
    </source>
</evidence>
<dbReference type="GO" id="GO:0000287">
    <property type="term" value="F:magnesium ion binding"/>
    <property type="evidence" value="ECO:0007669"/>
    <property type="project" value="UniProtKB-UniRule"/>
</dbReference>
<keyword evidence="12 17" id="KW-0460">Magnesium</keyword>
<dbReference type="SUPFAM" id="SSF50800">
    <property type="entry name" value="PK beta-barrel domain-like"/>
    <property type="match status" value="1"/>
</dbReference>
<dbReference type="EC" id="2.7.1.40" evidence="5 16"/>
<evidence type="ECO:0000256" key="10">
    <source>
        <dbReference type="ARBA" id="ARBA00022777"/>
    </source>
</evidence>
<comment type="pathway">
    <text evidence="3 17">Carbohydrate degradation; glycolysis; pyruvate from D-glyceraldehyde 3-phosphate: step 5/5.</text>
</comment>
<evidence type="ECO:0000256" key="13">
    <source>
        <dbReference type="ARBA" id="ARBA00022958"/>
    </source>
</evidence>
<dbReference type="InterPro" id="IPR001697">
    <property type="entry name" value="Pyr_Knase"/>
</dbReference>
<dbReference type="Gene3D" id="3.20.20.60">
    <property type="entry name" value="Phosphoenolpyruvate-binding domains"/>
    <property type="match status" value="1"/>
</dbReference>
<keyword evidence="10 17" id="KW-0418">Kinase</keyword>
<keyword evidence="7 17" id="KW-0808">Transferase</keyword>
<dbReference type="FunFam" id="3.20.20.60:FF:000001">
    <property type="entry name" value="Pyruvate kinase"/>
    <property type="match status" value="1"/>
</dbReference>
<dbReference type="Gene3D" id="3.40.1380.20">
    <property type="entry name" value="Pyruvate kinase, C-terminal domain"/>
    <property type="match status" value="1"/>
</dbReference>
<protein>
    <recommendedName>
        <fullName evidence="6 16">Pyruvate kinase</fullName>
        <ecNumber evidence="5 16">2.7.1.40</ecNumber>
    </recommendedName>
</protein>
<gene>
    <name evidence="20" type="primary">pyk</name>
    <name evidence="20" type="ORF">IAA45_00505</name>
</gene>
<keyword evidence="9" id="KW-0547">Nucleotide-binding</keyword>